<dbReference type="InterPro" id="IPR032071">
    <property type="entry name" value="DUF4806"/>
</dbReference>
<organism evidence="3 4">
    <name type="scientific">Photinus pyralis</name>
    <name type="common">Common eastern firefly</name>
    <name type="synonym">Lampyris pyralis</name>
    <dbReference type="NCBI Taxonomy" id="7054"/>
    <lineage>
        <taxon>Eukaryota</taxon>
        <taxon>Metazoa</taxon>
        <taxon>Ecdysozoa</taxon>
        <taxon>Arthropoda</taxon>
        <taxon>Hexapoda</taxon>
        <taxon>Insecta</taxon>
        <taxon>Pterygota</taxon>
        <taxon>Neoptera</taxon>
        <taxon>Endopterygota</taxon>
        <taxon>Coleoptera</taxon>
        <taxon>Polyphaga</taxon>
        <taxon>Elateriformia</taxon>
        <taxon>Elateroidea</taxon>
        <taxon>Lampyridae</taxon>
        <taxon>Lampyrinae</taxon>
        <taxon>Photinus</taxon>
    </lineage>
</organism>
<keyword evidence="4" id="KW-1185">Reference proteome</keyword>
<evidence type="ECO:0000313" key="4">
    <source>
        <dbReference type="Proteomes" id="UP000327044"/>
    </source>
</evidence>
<sequence>MSRSRKSMHLKRLLIKEKENYVTPNKKVKSNCSTDHPKTEIFASPPGLANIHNLSTFEQLGDGITDESPNEHHLESIVPAEGVYYSEHSNDVENSNINECSAYASTLIEEDNLLHNLQIWALNEKVNHNQLNSLLRILKPHHPNLPLCSKTLLGTPRKLVYRNMASANKSNGLFFYFGIKNRLIEELNNGLDNIIVKKNDKNILELICNVDGLPIYKSSSLQFWPILGLLYFKGFNPKPFVIALYKGDSKPNDMEEYLHKFIVELNDLSTSGFEHNNKTYYVKLKALVCDAPARAALKYIKNHNGYFSCERCNVKGERLEGKIVYRYNEVGCSLPRTDSNFVEQLHKNHHLGVSPLLKINNFGLVSGIPLDYMHMACLGTMRRLLNHWFKGNMLFRIAPSMRKEASRRMLIVRDQMSVEFNRKPRIIEELDRWKATEFRTFLLYIGPFILHDLLPPAMYKHFLLLFSAMRICCRGDFRNDLGAIAKKCIRKCCGDFEKVYTPEEPVYNTHSLLHLVEDSVNNNESLDKINCFVFENYLGKIKKMLRTPNKPLAQACMRLAEERNKGFKYNTVKQGVTIIKRTCNKIIQISVEDKYKLNVAKDCDSHVILKNGKVMKVRVILQTKDMPIQLKGPIFQSCWDVFDSPIKSSKLNVFKVKDLSTFEFVKRHYFLHMRLGYYIIVKGVQIFTKDQPERMGTWDIVIWEKENAVGYVPSSWAVDETNTTYLWPKVPRQKLQKLIDNCDDPDANINYMECNATYKGTVTNLAMAKRKTNMLMYTSNVDDTESESSNEKVRSAHVTSQLMKNVYVVEKEPLDNRYGSEKSVESVSPSPSFQVEAIPLDGGANESSTTVHTILKAVAAIKFDITEINKKIGNILAEVKNIHVTHNIPSLQLDKFKVPIESVHELEDLNGKLNDAGLFNELAKILSLVGGLTLRKNVHSIIKRLLEKNLAVLYSAKGKKGKKNLSTLIKILEAIYVAVRVNYPNATEQEILSNISSALAGAADWEGGRKSRAPEDKSEKS</sequence>
<proteinExistence type="predicted"/>
<evidence type="ECO:0000259" key="2">
    <source>
        <dbReference type="Pfam" id="PF16064"/>
    </source>
</evidence>
<feature type="domain" description="DUF4806" evidence="2">
    <location>
        <begin position="893"/>
        <end position="977"/>
    </location>
</feature>
<comment type="caution">
    <text evidence="3">The sequence shown here is derived from an EMBL/GenBank/DDBJ whole genome shotgun (WGS) entry which is preliminary data.</text>
</comment>
<dbReference type="InParanoid" id="A0A5N4ART4"/>
<feature type="compositionally biased region" description="Basic and acidic residues" evidence="1">
    <location>
        <begin position="1006"/>
        <end position="1021"/>
    </location>
</feature>
<gene>
    <name evidence="3" type="ORF">PPYR_07920</name>
</gene>
<reference evidence="3 4" key="1">
    <citation type="journal article" date="2018" name="Elife">
        <title>Firefly genomes illuminate parallel origins of bioluminescence in beetles.</title>
        <authorList>
            <person name="Fallon T.R."/>
            <person name="Lower S.E."/>
            <person name="Chang C.H."/>
            <person name="Bessho-Uehara M."/>
            <person name="Martin G.J."/>
            <person name="Bewick A.J."/>
            <person name="Behringer M."/>
            <person name="Debat H.J."/>
            <person name="Wong I."/>
            <person name="Day J.C."/>
            <person name="Suvorov A."/>
            <person name="Silva C.J."/>
            <person name="Stanger-Hall K.F."/>
            <person name="Hall D.W."/>
            <person name="Schmitz R.J."/>
            <person name="Nelson D.R."/>
            <person name="Lewis S.M."/>
            <person name="Shigenobu S."/>
            <person name="Bybee S.M."/>
            <person name="Larracuente A.M."/>
            <person name="Oba Y."/>
            <person name="Weng J.K."/>
        </authorList>
    </citation>
    <scope>NUCLEOTIDE SEQUENCE [LARGE SCALE GENOMIC DNA]</scope>
    <source>
        <strain evidence="3">1611_PpyrPB1</strain>
        <tissue evidence="3">Whole body</tissue>
    </source>
</reference>
<name>A0A5N4ART4_PHOPY</name>
<dbReference type="EMBL" id="VVIM01000005">
    <property type="protein sequence ID" value="KAB0800040.1"/>
    <property type="molecule type" value="Genomic_DNA"/>
</dbReference>
<protein>
    <recommendedName>
        <fullName evidence="2">DUF4806 domain-containing protein</fullName>
    </recommendedName>
</protein>
<feature type="region of interest" description="Disordered" evidence="1">
    <location>
        <begin position="1002"/>
        <end position="1021"/>
    </location>
</feature>
<dbReference type="PANTHER" id="PTHR33053:SF24">
    <property type="entry name" value="TRANSPOSASE DOMAIN-CONTAINING PROTEIN"/>
    <property type="match status" value="1"/>
</dbReference>
<dbReference type="AlphaFoldDB" id="A0A5N4ART4"/>
<dbReference type="Proteomes" id="UP000327044">
    <property type="component" value="Unassembled WGS sequence"/>
</dbReference>
<dbReference type="PANTHER" id="PTHR33053">
    <property type="entry name" value="PROTEIN, PUTATIVE-RELATED"/>
    <property type="match status" value="1"/>
</dbReference>
<accession>A0A5N4ART4</accession>
<evidence type="ECO:0000313" key="3">
    <source>
        <dbReference type="EMBL" id="KAB0800040.1"/>
    </source>
</evidence>
<dbReference type="Pfam" id="PF16064">
    <property type="entry name" value="DUF4806"/>
    <property type="match status" value="1"/>
</dbReference>
<evidence type="ECO:0000256" key="1">
    <source>
        <dbReference type="SAM" id="MobiDB-lite"/>
    </source>
</evidence>